<evidence type="ECO:0000313" key="2">
    <source>
        <dbReference type="Proteomes" id="UP000236291"/>
    </source>
</evidence>
<dbReference type="Proteomes" id="UP000236291">
    <property type="component" value="Unassembled WGS sequence"/>
</dbReference>
<accession>A0A2K3KWU5</accession>
<organism evidence="1 2">
    <name type="scientific">Trifolium pratense</name>
    <name type="common">Red clover</name>
    <dbReference type="NCBI Taxonomy" id="57577"/>
    <lineage>
        <taxon>Eukaryota</taxon>
        <taxon>Viridiplantae</taxon>
        <taxon>Streptophyta</taxon>
        <taxon>Embryophyta</taxon>
        <taxon>Tracheophyta</taxon>
        <taxon>Spermatophyta</taxon>
        <taxon>Magnoliopsida</taxon>
        <taxon>eudicotyledons</taxon>
        <taxon>Gunneridae</taxon>
        <taxon>Pentapetalae</taxon>
        <taxon>rosids</taxon>
        <taxon>fabids</taxon>
        <taxon>Fabales</taxon>
        <taxon>Fabaceae</taxon>
        <taxon>Papilionoideae</taxon>
        <taxon>50 kb inversion clade</taxon>
        <taxon>NPAAA clade</taxon>
        <taxon>Hologalegina</taxon>
        <taxon>IRL clade</taxon>
        <taxon>Trifolieae</taxon>
        <taxon>Trifolium</taxon>
    </lineage>
</organism>
<reference evidence="1 2" key="1">
    <citation type="journal article" date="2014" name="Am. J. Bot.">
        <title>Genome assembly and annotation for red clover (Trifolium pratense; Fabaceae).</title>
        <authorList>
            <person name="Istvanek J."/>
            <person name="Jaros M."/>
            <person name="Krenek A."/>
            <person name="Repkova J."/>
        </authorList>
    </citation>
    <scope>NUCLEOTIDE SEQUENCE [LARGE SCALE GENOMIC DNA]</scope>
    <source>
        <strain evidence="2">cv. Tatra</strain>
        <tissue evidence="1">Young leaves</tissue>
    </source>
</reference>
<keyword evidence="1" id="KW-0418">Kinase</keyword>
<dbReference type="AlphaFoldDB" id="A0A2K3KWU5"/>
<gene>
    <name evidence="1" type="ORF">L195_g057680</name>
</gene>
<feature type="non-terminal residue" evidence="1">
    <location>
        <position position="140"/>
    </location>
</feature>
<evidence type="ECO:0000313" key="1">
    <source>
        <dbReference type="EMBL" id="PNX70724.1"/>
    </source>
</evidence>
<dbReference type="GO" id="GO:0016301">
    <property type="term" value="F:kinase activity"/>
    <property type="evidence" value="ECO:0007669"/>
    <property type="project" value="UniProtKB-KW"/>
</dbReference>
<reference evidence="1 2" key="2">
    <citation type="journal article" date="2017" name="Front. Plant Sci.">
        <title>Gene Classification and Mining of Molecular Markers Useful in Red Clover (Trifolium pratense) Breeding.</title>
        <authorList>
            <person name="Istvanek J."/>
            <person name="Dluhosova J."/>
            <person name="Dluhos P."/>
            <person name="Patkova L."/>
            <person name="Nedelnik J."/>
            <person name="Repkova J."/>
        </authorList>
    </citation>
    <scope>NUCLEOTIDE SEQUENCE [LARGE SCALE GENOMIC DNA]</scope>
    <source>
        <strain evidence="2">cv. Tatra</strain>
        <tissue evidence="1">Young leaves</tissue>
    </source>
</reference>
<protein>
    <submittedName>
        <fullName evidence="1">Receptor-like kinase</fullName>
    </submittedName>
</protein>
<sequence length="140" mass="16331">MWFRVLAARYGVEGGRLRDGGRRGSLWWREIASIREGVGEPGDGWFGEHVVRRVRGDLDTLFWTGPWVDETPLCVRLSETKLHTVAEIFSLGWGMDGAAWVWRRQLGAWEEEMLRECQILLSNISLQAQYSDRWRWQPDP</sequence>
<proteinExistence type="predicted"/>
<dbReference type="PANTHER" id="PTHR36617:SF5">
    <property type="entry name" value="OS05G0421675 PROTEIN"/>
    <property type="match status" value="1"/>
</dbReference>
<keyword evidence="1" id="KW-0808">Transferase</keyword>
<dbReference type="EMBL" id="ASHM01115628">
    <property type="protein sequence ID" value="PNX70724.1"/>
    <property type="molecule type" value="Genomic_DNA"/>
</dbReference>
<keyword evidence="1" id="KW-0675">Receptor</keyword>
<name>A0A2K3KWU5_TRIPR</name>
<comment type="caution">
    <text evidence="1">The sequence shown here is derived from an EMBL/GenBank/DDBJ whole genome shotgun (WGS) entry which is preliminary data.</text>
</comment>
<dbReference type="PANTHER" id="PTHR36617">
    <property type="entry name" value="PROTEIN, PUTATIVE-RELATED"/>
    <property type="match status" value="1"/>
</dbReference>